<organism evidence="3 4">
    <name type="scientific">Athelia psychrophila</name>
    <dbReference type="NCBI Taxonomy" id="1759441"/>
    <lineage>
        <taxon>Eukaryota</taxon>
        <taxon>Fungi</taxon>
        <taxon>Dikarya</taxon>
        <taxon>Basidiomycota</taxon>
        <taxon>Agaricomycotina</taxon>
        <taxon>Agaricomycetes</taxon>
        <taxon>Agaricomycetidae</taxon>
        <taxon>Atheliales</taxon>
        <taxon>Atheliaceae</taxon>
        <taxon>Athelia</taxon>
    </lineage>
</organism>
<feature type="region of interest" description="Disordered" evidence="1">
    <location>
        <begin position="746"/>
        <end position="917"/>
    </location>
</feature>
<dbReference type="InterPro" id="IPR011666">
    <property type="entry name" value="DUF1604"/>
</dbReference>
<accession>A0A166RWN9</accession>
<dbReference type="Pfam" id="PF26093">
    <property type="entry name" value="HTH_TGH"/>
    <property type="match status" value="1"/>
</dbReference>
<feature type="region of interest" description="Disordered" evidence="1">
    <location>
        <begin position="631"/>
        <end position="651"/>
    </location>
</feature>
<feature type="compositionally biased region" description="Basic and acidic residues" evidence="1">
    <location>
        <begin position="843"/>
        <end position="876"/>
    </location>
</feature>
<dbReference type="PANTHER" id="PTHR13384:SF19">
    <property type="entry name" value="G PATCH DOMAIN-CONTAINING PROTEIN 1"/>
    <property type="match status" value="1"/>
</dbReference>
<gene>
    <name evidence="3" type="ORF">FIBSPDRAFT_927491</name>
</gene>
<reference evidence="3 4" key="1">
    <citation type="journal article" date="2016" name="Mol. Biol. Evol.">
        <title>Comparative Genomics of Early-Diverging Mushroom-Forming Fungi Provides Insights into the Origins of Lignocellulose Decay Capabilities.</title>
        <authorList>
            <person name="Nagy L.G."/>
            <person name="Riley R."/>
            <person name="Tritt A."/>
            <person name="Adam C."/>
            <person name="Daum C."/>
            <person name="Floudas D."/>
            <person name="Sun H."/>
            <person name="Yadav J.S."/>
            <person name="Pangilinan J."/>
            <person name="Larsson K.H."/>
            <person name="Matsuura K."/>
            <person name="Barry K."/>
            <person name="Labutti K."/>
            <person name="Kuo R."/>
            <person name="Ohm R.A."/>
            <person name="Bhattacharya S.S."/>
            <person name="Shirouzu T."/>
            <person name="Yoshinaga Y."/>
            <person name="Martin F.M."/>
            <person name="Grigoriev I.V."/>
            <person name="Hibbett D.S."/>
        </authorList>
    </citation>
    <scope>NUCLEOTIDE SEQUENCE [LARGE SCALE GENOMIC DNA]</scope>
    <source>
        <strain evidence="3 4">CBS 109695</strain>
    </source>
</reference>
<feature type="region of interest" description="Disordered" evidence="1">
    <location>
        <begin position="200"/>
        <end position="227"/>
    </location>
</feature>
<dbReference type="Pfam" id="PF07713">
    <property type="entry name" value="DUF1604"/>
    <property type="match status" value="1"/>
</dbReference>
<feature type="compositionally biased region" description="Low complexity" evidence="1">
    <location>
        <begin position="442"/>
        <end position="451"/>
    </location>
</feature>
<dbReference type="EMBL" id="KV417502">
    <property type="protein sequence ID" value="KZP28739.1"/>
    <property type="molecule type" value="Genomic_DNA"/>
</dbReference>
<sequence length="917" mass="99009">MSSRLKRKLGDIGVDTHSGKVNESFCLIGTPLPPLEKSKDNGEFVPVWKQDVRDEQGRRRLHGAFTGGFSAGYFNSVGSKEGWTPQTFVSSRSDRAKAKSARPEDFMDDEDLAELREGRELIDTNEEMDILGGTESEKRRKGGVEEPEKDAITKALESSLLPTPSDSSGARILKKMGWRVGQGVGPRLTWRQRRKQDIALSTGSHADSELPPSDDEEASKHTYAPRDTPMLIVDRKEDSHGIGYTPGMGLHESLGGKGGKAALKGPNLSAGFGLGAVNDADEDDLDIYDGGSAQPRRHMAYDASEKDDEDQITIGSASRHAKDTSRSVAPTLTQTFSDGRTLIAGFVLADKPVAEDLWFPLPDIPKGWSPNPKRMWDADKNKENVQQSSALSASGPVPHRQWKAGVSADDRGKVLGETPLPSAPRSVFEFMSQKDRERIQNAASSATSPSSIPQPPPPPPGAARIEVPRTEPHTAQAALRGFQAFAGDRAKQARYTAYLTACSAPSPDAGWVPLGLLPGQSADELNKEMGDFAKAALIFKPMSGAMAGRFTSAAVVEAAPKPMEGLHMPSVESANARIIEEAQRKEREEKQEKEEETPKMHAVRMGMWGRLTRDTKPWAPAKLLCKRFGVKDPNPAPSTEPAAAGAPAAGAAPEGIPEALMLTGTESFRAVSNAGLSGGPAGATRSKDPLANVGLGEDDEQGRETLTYERPAMDIFKAIFASDDEDSDDEEERGMDVDMPAPVVVEAKTPTSTSTSTGTVPAPAPPQAGPSTAINNFKLTEEGKVDIGAFKPTFIPRDGSSKTKEKKEKKDKKKKKAERTIVSFDVDEDGEESLSLAVPKAKSKSDKPKDKDKSKSMSSKGQEKEKDRPAKKPRGEEADEDMWVEKPPPVVVTHAMDVDSPAPPSTDRGRKRAEDFW</sequence>
<protein>
    <recommendedName>
        <fullName evidence="2">G-patch domain-containing protein</fullName>
    </recommendedName>
</protein>
<feature type="compositionally biased region" description="Acidic residues" evidence="1">
    <location>
        <begin position="722"/>
        <end position="733"/>
    </location>
</feature>
<dbReference type="PROSITE" id="PS50174">
    <property type="entry name" value="G_PATCH"/>
    <property type="match status" value="1"/>
</dbReference>
<dbReference type="GO" id="GO:0005634">
    <property type="term" value="C:nucleus"/>
    <property type="evidence" value="ECO:0007669"/>
    <property type="project" value="TreeGrafter"/>
</dbReference>
<dbReference type="OrthoDB" id="20507at2759"/>
<evidence type="ECO:0000313" key="4">
    <source>
        <dbReference type="Proteomes" id="UP000076532"/>
    </source>
</evidence>
<feature type="compositionally biased region" description="Polar residues" evidence="1">
    <location>
        <begin position="769"/>
        <end position="778"/>
    </location>
</feature>
<dbReference type="GO" id="GO:0003723">
    <property type="term" value="F:RNA binding"/>
    <property type="evidence" value="ECO:0007669"/>
    <property type="project" value="TreeGrafter"/>
</dbReference>
<feature type="region of interest" description="Disordered" evidence="1">
    <location>
        <begin position="677"/>
        <end position="699"/>
    </location>
</feature>
<feature type="compositionally biased region" description="Pro residues" evidence="1">
    <location>
        <begin position="452"/>
        <end position="461"/>
    </location>
</feature>
<keyword evidence="4" id="KW-1185">Reference proteome</keyword>
<dbReference type="GO" id="GO:0006397">
    <property type="term" value="P:mRNA processing"/>
    <property type="evidence" value="ECO:0007669"/>
    <property type="project" value="InterPro"/>
</dbReference>
<dbReference type="AlphaFoldDB" id="A0A166RWN9"/>
<evidence type="ECO:0000313" key="3">
    <source>
        <dbReference type="EMBL" id="KZP28739.1"/>
    </source>
</evidence>
<feature type="compositionally biased region" description="Low complexity" evidence="1">
    <location>
        <begin position="747"/>
        <end position="761"/>
    </location>
</feature>
<feature type="region of interest" description="Disordered" evidence="1">
    <location>
        <begin position="722"/>
        <end position="741"/>
    </location>
</feature>
<dbReference type="Proteomes" id="UP000076532">
    <property type="component" value="Unassembled WGS sequence"/>
</dbReference>
<proteinExistence type="predicted"/>
<feature type="compositionally biased region" description="Basic and acidic residues" evidence="1">
    <location>
        <begin position="799"/>
        <end position="808"/>
    </location>
</feature>
<name>A0A166RWN9_9AGAM</name>
<dbReference type="Pfam" id="PF01585">
    <property type="entry name" value="G-patch"/>
    <property type="match status" value="1"/>
</dbReference>
<dbReference type="InterPro" id="IPR000467">
    <property type="entry name" value="G_patch_dom"/>
</dbReference>
<dbReference type="STRING" id="436010.A0A166RWN9"/>
<feature type="compositionally biased region" description="Low complexity" evidence="1">
    <location>
        <begin position="637"/>
        <end position="651"/>
    </location>
</feature>
<feature type="region of interest" description="Disordered" evidence="1">
    <location>
        <begin position="383"/>
        <end position="466"/>
    </location>
</feature>
<dbReference type="PANTHER" id="PTHR13384">
    <property type="entry name" value="G PATCH DOMAIN-CONTAINING PROTEIN 1"/>
    <property type="match status" value="1"/>
</dbReference>
<evidence type="ECO:0000259" key="2">
    <source>
        <dbReference type="PROSITE" id="PS50174"/>
    </source>
</evidence>
<feature type="domain" description="G-patch" evidence="2">
    <location>
        <begin position="165"/>
        <end position="185"/>
    </location>
</feature>
<evidence type="ECO:0000256" key="1">
    <source>
        <dbReference type="SAM" id="MobiDB-lite"/>
    </source>
</evidence>